<dbReference type="Gene3D" id="3.30.40.10">
    <property type="entry name" value="Zinc/RING finger domain, C3HC4 (zinc finger)"/>
    <property type="match status" value="1"/>
</dbReference>
<evidence type="ECO:0000259" key="7">
    <source>
        <dbReference type="PROSITE" id="PS50089"/>
    </source>
</evidence>
<dbReference type="InterPro" id="IPR017907">
    <property type="entry name" value="Znf_RING_CS"/>
</dbReference>
<dbReference type="PROSITE" id="PS50103">
    <property type="entry name" value="ZF_C3H1"/>
    <property type="match status" value="2"/>
</dbReference>
<dbReference type="InterPro" id="IPR018957">
    <property type="entry name" value="Znf_C3HC4_RING-type"/>
</dbReference>
<dbReference type="InterPro" id="IPR013083">
    <property type="entry name" value="Znf_RING/FYVE/PHD"/>
</dbReference>
<dbReference type="PANTHER" id="PTHR11224">
    <property type="entry name" value="MAKORIN-RELATED"/>
    <property type="match status" value="1"/>
</dbReference>
<dbReference type="SUPFAM" id="SSF90229">
    <property type="entry name" value="CCCH zinc finger"/>
    <property type="match status" value="1"/>
</dbReference>
<feature type="domain" description="C3H1-type" evidence="8">
    <location>
        <begin position="170"/>
        <end position="210"/>
    </location>
</feature>
<evidence type="ECO:0000256" key="1">
    <source>
        <dbReference type="ARBA" id="ARBA00022679"/>
    </source>
</evidence>
<keyword evidence="2 5" id="KW-0479">Metal-binding</keyword>
<evidence type="ECO:0000313" key="10">
    <source>
        <dbReference type="Proteomes" id="UP000785200"/>
    </source>
</evidence>
<dbReference type="SMART" id="SM00184">
    <property type="entry name" value="RING"/>
    <property type="match status" value="1"/>
</dbReference>
<dbReference type="AlphaFoldDB" id="A0A9P6VT30"/>
<comment type="caution">
    <text evidence="9">The sequence shown here is derived from an EMBL/GenBank/DDBJ whole genome shotgun (WGS) entry which is preliminary data.</text>
</comment>
<keyword evidence="1 9" id="KW-0808">Transferase</keyword>
<dbReference type="PROSITE" id="PS00518">
    <property type="entry name" value="ZF_RING_1"/>
    <property type="match status" value="1"/>
</dbReference>
<sequence length="296" mass="33465">MSLDIPPERILPPAEIDCKWWKQGYCSRGKKCWFRHDEAMAGADNEPCGAGAANASSSPQNDEGASSSNNAPSPTQICTICFENPHTFGLLLNCDHVFCLECLRIWRASTNLPQPLNDELRDATKTCPLCRAHSDFIIPSSQFPVASSTEPAQAGENTAKREIVDRYLRRLGNIPCRYFEKSVKNVAEAMHNFRPKCKFGNDCHYAHKHPVTKEPYIFSEAELKIRRRKPRERGLEYSAEDMAIMEEIFNAFGVDGYESDELGCDDDDLTFFEEGSVGFGFGLDMEFEEFDDFGWE</sequence>
<reference evidence="9" key="1">
    <citation type="submission" date="2019-07" db="EMBL/GenBank/DDBJ databases">
        <title>Hyphodiscus hymeniophilus genome sequencing and assembly.</title>
        <authorList>
            <person name="Kramer G."/>
            <person name="Nodwell J."/>
        </authorList>
    </citation>
    <scope>NUCLEOTIDE SEQUENCE</scope>
    <source>
        <strain evidence="9">ATCC 34498</strain>
    </source>
</reference>
<feature type="compositionally biased region" description="Polar residues" evidence="6">
    <location>
        <begin position="54"/>
        <end position="70"/>
    </location>
</feature>
<evidence type="ECO:0000259" key="8">
    <source>
        <dbReference type="PROSITE" id="PS50103"/>
    </source>
</evidence>
<name>A0A9P6VT30_9HELO</name>
<evidence type="ECO:0000256" key="4">
    <source>
        <dbReference type="ARBA" id="ARBA00022833"/>
    </source>
</evidence>
<keyword evidence="3 5" id="KW-0863">Zinc-finger</keyword>
<gene>
    <name evidence="9" type="ORF">D0Z07_0764</name>
</gene>
<feature type="domain" description="C3H1-type" evidence="8">
    <location>
        <begin position="12"/>
        <end position="39"/>
    </location>
</feature>
<dbReference type="InterPro" id="IPR000571">
    <property type="entry name" value="Znf_CCCH"/>
</dbReference>
<accession>A0A9P6VT30</accession>
<dbReference type="EMBL" id="VNKQ01000002">
    <property type="protein sequence ID" value="KAG0653103.1"/>
    <property type="molecule type" value="Genomic_DNA"/>
</dbReference>
<dbReference type="Pfam" id="PF00097">
    <property type="entry name" value="zf-C3HC4"/>
    <property type="match status" value="1"/>
</dbReference>
<evidence type="ECO:0000256" key="3">
    <source>
        <dbReference type="ARBA" id="ARBA00022771"/>
    </source>
</evidence>
<dbReference type="InterPro" id="IPR036855">
    <property type="entry name" value="Znf_CCCH_sf"/>
</dbReference>
<organism evidence="9 10">
    <name type="scientific">Hyphodiscus hymeniophilus</name>
    <dbReference type="NCBI Taxonomy" id="353542"/>
    <lineage>
        <taxon>Eukaryota</taxon>
        <taxon>Fungi</taxon>
        <taxon>Dikarya</taxon>
        <taxon>Ascomycota</taxon>
        <taxon>Pezizomycotina</taxon>
        <taxon>Leotiomycetes</taxon>
        <taxon>Helotiales</taxon>
        <taxon>Hyphodiscaceae</taxon>
        <taxon>Hyphodiscus</taxon>
    </lineage>
</organism>
<evidence type="ECO:0000256" key="5">
    <source>
        <dbReference type="PROSITE-ProRule" id="PRU00723"/>
    </source>
</evidence>
<keyword evidence="4 5" id="KW-0862">Zinc</keyword>
<feature type="region of interest" description="Disordered" evidence="6">
    <location>
        <begin position="49"/>
        <end position="70"/>
    </location>
</feature>
<evidence type="ECO:0000256" key="6">
    <source>
        <dbReference type="SAM" id="MobiDB-lite"/>
    </source>
</evidence>
<keyword evidence="10" id="KW-1185">Reference proteome</keyword>
<dbReference type="InterPro" id="IPR001841">
    <property type="entry name" value="Znf_RING"/>
</dbReference>
<dbReference type="SUPFAM" id="SSF57850">
    <property type="entry name" value="RING/U-box"/>
    <property type="match status" value="1"/>
</dbReference>
<proteinExistence type="predicted"/>
<dbReference type="PROSITE" id="PS50089">
    <property type="entry name" value="ZF_RING_2"/>
    <property type="match status" value="1"/>
</dbReference>
<dbReference type="Proteomes" id="UP000785200">
    <property type="component" value="Unassembled WGS sequence"/>
</dbReference>
<dbReference type="InterPro" id="IPR045072">
    <property type="entry name" value="MKRN-like"/>
</dbReference>
<dbReference type="GO" id="GO:0061630">
    <property type="term" value="F:ubiquitin protein ligase activity"/>
    <property type="evidence" value="ECO:0007669"/>
    <property type="project" value="InterPro"/>
</dbReference>
<dbReference type="OrthoDB" id="250836at2759"/>
<evidence type="ECO:0000313" key="9">
    <source>
        <dbReference type="EMBL" id="KAG0653103.1"/>
    </source>
</evidence>
<protein>
    <submittedName>
        <fullName evidence="9">RING-type E3 ubiquitin transferase makorin-1</fullName>
    </submittedName>
</protein>
<feature type="zinc finger region" description="C3H1-type" evidence="5">
    <location>
        <begin position="170"/>
        <end position="210"/>
    </location>
</feature>
<feature type="domain" description="RING-type" evidence="7">
    <location>
        <begin position="78"/>
        <end position="131"/>
    </location>
</feature>
<dbReference type="GO" id="GO:0000209">
    <property type="term" value="P:protein polyubiquitination"/>
    <property type="evidence" value="ECO:0007669"/>
    <property type="project" value="InterPro"/>
</dbReference>
<evidence type="ECO:0000256" key="2">
    <source>
        <dbReference type="ARBA" id="ARBA00022723"/>
    </source>
</evidence>
<dbReference type="Gene3D" id="4.10.1000.10">
    <property type="entry name" value="Zinc finger, CCCH-type"/>
    <property type="match status" value="1"/>
</dbReference>
<feature type="zinc finger region" description="C3H1-type" evidence="5">
    <location>
        <begin position="12"/>
        <end position="39"/>
    </location>
</feature>
<dbReference type="SMART" id="SM00356">
    <property type="entry name" value="ZnF_C3H1"/>
    <property type="match status" value="2"/>
</dbReference>
<dbReference type="GO" id="GO:0008270">
    <property type="term" value="F:zinc ion binding"/>
    <property type="evidence" value="ECO:0007669"/>
    <property type="project" value="UniProtKB-KW"/>
</dbReference>
<dbReference type="PANTHER" id="PTHR11224:SF10">
    <property type="entry name" value="IP09428P-RELATED"/>
    <property type="match status" value="1"/>
</dbReference>